<accession>A0A2P2NJM2</accession>
<evidence type="ECO:0000313" key="1">
    <source>
        <dbReference type="EMBL" id="MBX42655.1"/>
    </source>
</evidence>
<name>A0A2P2NJM2_RHIMU</name>
<reference evidence="1" key="1">
    <citation type="submission" date="2018-02" db="EMBL/GenBank/DDBJ databases">
        <title>Rhizophora mucronata_Transcriptome.</title>
        <authorList>
            <person name="Meera S.P."/>
            <person name="Sreeshan A."/>
            <person name="Augustine A."/>
        </authorList>
    </citation>
    <scope>NUCLEOTIDE SEQUENCE</scope>
    <source>
        <tissue evidence="1">Leaf</tissue>
    </source>
</reference>
<protein>
    <submittedName>
        <fullName evidence="1">Uncharacterized protein</fullName>
    </submittedName>
</protein>
<sequence>MPKDLCKRFNQRDYLATHGTSLVSNYTKLLNTKRNIFIEQVKIQQLQQVLIPNLIDFWTS</sequence>
<dbReference type="AlphaFoldDB" id="A0A2P2NJM2"/>
<dbReference type="EMBL" id="GGEC01062171">
    <property type="protein sequence ID" value="MBX42655.1"/>
    <property type="molecule type" value="Transcribed_RNA"/>
</dbReference>
<proteinExistence type="predicted"/>
<organism evidence="1">
    <name type="scientific">Rhizophora mucronata</name>
    <name type="common">Asiatic mangrove</name>
    <dbReference type="NCBI Taxonomy" id="61149"/>
    <lineage>
        <taxon>Eukaryota</taxon>
        <taxon>Viridiplantae</taxon>
        <taxon>Streptophyta</taxon>
        <taxon>Embryophyta</taxon>
        <taxon>Tracheophyta</taxon>
        <taxon>Spermatophyta</taxon>
        <taxon>Magnoliopsida</taxon>
        <taxon>eudicotyledons</taxon>
        <taxon>Gunneridae</taxon>
        <taxon>Pentapetalae</taxon>
        <taxon>rosids</taxon>
        <taxon>fabids</taxon>
        <taxon>Malpighiales</taxon>
        <taxon>Rhizophoraceae</taxon>
        <taxon>Rhizophora</taxon>
    </lineage>
</organism>